<dbReference type="AlphaFoldDB" id="E2S054"/>
<evidence type="ECO:0000313" key="2">
    <source>
        <dbReference type="EMBL" id="BAJ23057.1"/>
    </source>
</evidence>
<reference evidence="2" key="1">
    <citation type="submission" date="2010-10" db="EMBL/GenBank/DDBJ databases">
        <title>Up-regulated Genes during Ovarian Development of the Red Sea Urchin.</title>
        <authorList>
            <person name="Yamano K."/>
            <person name="Fujiwara A."/>
            <person name="Nakamura A.M."/>
            <person name="Unuma T."/>
            <person name="Ohno K."/>
            <person name="Yoshikuni M."/>
        </authorList>
    </citation>
    <scope>NUCLEOTIDE SEQUENCE</scope>
    <source>
        <tissue evidence="2">Ovary</tissue>
    </source>
</reference>
<sequence length="222" mass="25003">NNDLEDLNGILENGNNDGTTYNTEDVANTLHNIEQTLHRAEYLTLQEEVENVASSTTEEPQESPLDDRDQNLPQKLSNKKLFRAAKKIMGDSIVNDLEKPEENESDDVVDSVNNQATRGNDVESDAKAVSTESGTNRRPIIVLSENARKKLDLIGSLKNKLSLKLKERRSKRIEKDEAIQADTEEVGMEEKHDALLSNGMLKRLVTLENALLNRKKRALQKR</sequence>
<accession>E2S054</accession>
<feature type="region of interest" description="Disordered" evidence="1">
    <location>
        <begin position="50"/>
        <end position="74"/>
    </location>
</feature>
<protein>
    <submittedName>
        <fullName evidence="2">Uncharacterized protein</fullName>
    </submittedName>
</protein>
<dbReference type="EMBL" id="AB594712">
    <property type="protein sequence ID" value="BAJ23057.1"/>
    <property type="molecule type" value="mRNA"/>
</dbReference>
<feature type="region of interest" description="Disordered" evidence="1">
    <location>
        <begin position="114"/>
        <end position="134"/>
    </location>
</feature>
<name>E2S054_PSEDP</name>
<evidence type="ECO:0000256" key="1">
    <source>
        <dbReference type="SAM" id="MobiDB-lite"/>
    </source>
</evidence>
<organism evidence="2">
    <name type="scientific">Pseudocentrotus depressus</name>
    <name type="common">Sea urchin</name>
    <dbReference type="NCBI Taxonomy" id="7678"/>
    <lineage>
        <taxon>Eukaryota</taxon>
        <taxon>Metazoa</taxon>
        <taxon>Echinodermata</taxon>
        <taxon>Eleutherozoa</taxon>
        <taxon>Echinozoa</taxon>
        <taxon>Echinoidea</taxon>
        <taxon>Euechinoidea</taxon>
        <taxon>Echinacea</taxon>
        <taxon>Camarodonta</taxon>
        <taxon>Echinidea</taxon>
        <taxon>Echinidae</taxon>
        <taxon>Pseudocentrotus</taxon>
    </lineage>
</organism>
<feature type="non-terminal residue" evidence="2">
    <location>
        <position position="1"/>
    </location>
</feature>
<proteinExistence type="evidence at transcript level"/>
<feature type="region of interest" description="Disordered" evidence="1">
    <location>
        <begin position="1"/>
        <end position="20"/>
    </location>
</feature>